<keyword evidence="12" id="KW-1185">Reference proteome</keyword>
<dbReference type="PANTHER" id="PTHR24276">
    <property type="entry name" value="POLYSERASE-RELATED"/>
    <property type="match status" value="1"/>
</dbReference>
<dbReference type="AlphaFoldDB" id="A0A9R1SU45"/>
<comment type="subcellular location">
    <subcellularLocation>
        <location evidence="1">Secreted</location>
        <location evidence="1">Extracellular space</location>
    </subcellularLocation>
</comment>
<organism evidence="12 13">
    <name type="scientific">Fopius arisanus</name>
    <dbReference type="NCBI Taxonomy" id="64838"/>
    <lineage>
        <taxon>Eukaryota</taxon>
        <taxon>Metazoa</taxon>
        <taxon>Ecdysozoa</taxon>
        <taxon>Arthropoda</taxon>
        <taxon>Hexapoda</taxon>
        <taxon>Insecta</taxon>
        <taxon>Pterygota</taxon>
        <taxon>Neoptera</taxon>
        <taxon>Endopterygota</taxon>
        <taxon>Hymenoptera</taxon>
        <taxon>Apocrita</taxon>
        <taxon>Ichneumonoidea</taxon>
        <taxon>Braconidae</taxon>
        <taxon>Opiinae</taxon>
        <taxon>Fopius</taxon>
    </lineage>
</organism>
<dbReference type="PROSITE" id="PS50240">
    <property type="entry name" value="TRYPSIN_DOM"/>
    <property type="match status" value="1"/>
</dbReference>
<dbReference type="KEGG" id="fas:105262971"/>
<dbReference type="GeneID" id="105262971"/>
<dbReference type="InterPro" id="IPR001314">
    <property type="entry name" value="Peptidase_S1A"/>
</dbReference>
<keyword evidence="4 9" id="KW-0645">Protease</keyword>
<dbReference type="PROSITE" id="PS00135">
    <property type="entry name" value="TRYPSIN_SER"/>
    <property type="match status" value="1"/>
</dbReference>
<evidence type="ECO:0000256" key="10">
    <source>
        <dbReference type="SAM" id="SignalP"/>
    </source>
</evidence>
<dbReference type="Gene3D" id="2.40.10.10">
    <property type="entry name" value="Trypsin-like serine proteases"/>
    <property type="match status" value="2"/>
</dbReference>
<dbReference type="RefSeq" id="XP_011297193.1">
    <property type="nucleotide sequence ID" value="XM_011298891.1"/>
</dbReference>
<dbReference type="Proteomes" id="UP000694866">
    <property type="component" value="Unplaced"/>
</dbReference>
<dbReference type="InterPro" id="IPR018114">
    <property type="entry name" value="TRYPSIN_HIS"/>
</dbReference>
<dbReference type="FunFam" id="2.40.10.10:FF:000047">
    <property type="entry name" value="Trypsin eta"/>
    <property type="match status" value="1"/>
</dbReference>
<evidence type="ECO:0000256" key="7">
    <source>
        <dbReference type="ARBA" id="ARBA00023157"/>
    </source>
</evidence>
<evidence type="ECO:0000259" key="11">
    <source>
        <dbReference type="PROSITE" id="PS50240"/>
    </source>
</evidence>
<dbReference type="InterPro" id="IPR050430">
    <property type="entry name" value="Peptidase_S1"/>
</dbReference>
<feature type="domain" description="Peptidase S1" evidence="11">
    <location>
        <begin position="35"/>
        <end position="255"/>
    </location>
</feature>
<dbReference type="InterPro" id="IPR043504">
    <property type="entry name" value="Peptidase_S1_PA_chymotrypsin"/>
</dbReference>
<dbReference type="Pfam" id="PF00089">
    <property type="entry name" value="Trypsin"/>
    <property type="match status" value="1"/>
</dbReference>
<feature type="chain" id="PRO_5040408485" description="chymotrypsin" evidence="10">
    <location>
        <begin position="27"/>
        <end position="266"/>
    </location>
</feature>
<dbReference type="InterPro" id="IPR001254">
    <property type="entry name" value="Trypsin_dom"/>
</dbReference>
<feature type="signal peptide" evidence="10">
    <location>
        <begin position="1"/>
        <end position="26"/>
    </location>
</feature>
<keyword evidence="10" id="KW-0732">Signal</keyword>
<dbReference type="PANTHER" id="PTHR24276:SF96">
    <property type="entry name" value="PEPTIDASE S1 DOMAIN-CONTAINING PROTEIN"/>
    <property type="match status" value="1"/>
</dbReference>
<evidence type="ECO:0000256" key="4">
    <source>
        <dbReference type="ARBA" id="ARBA00022670"/>
    </source>
</evidence>
<evidence type="ECO:0000256" key="9">
    <source>
        <dbReference type="RuleBase" id="RU363034"/>
    </source>
</evidence>
<keyword evidence="7" id="KW-1015">Disulfide bond</keyword>
<accession>A0A9R1SU45</accession>
<dbReference type="PROSITE" id="PS00134">
    <property type="entry name" value="TRYPSIN_HIS"/>
    <property type="match status" value="1"/>
</dbReference>
<dbReference type="GO" id="GO:0016485">
    <property type="term" value="P:protein processing"/>
    <property type="evidence" value="ECO:0007669"/>
    <property type="project" value="UniProtKB-ARBA"/>
</dbReference>
<dbReference type="EC" id="3.4.21.1" evidence="8"/>
<proteinExistence type="inferred from homology"/>
<dbReference type="InterPro" id="IPR033116">
    <property type="entry name" value="TRYPSIN_SER"/>
</dbReference>
<reference evidence="13" key="1">
    <citation type="submission" date="2025-08" db="UniProtKB">
        <authorList>
            <consortium name="RefSeq"/>
        </authorList>
    </citation>
    <scope>IDENTIFICATION</scope>
    <source>
        <strain evidence="13">USDA-PBARC FA_bdor</strain>
        <tissue evidence="13">Whole organism</tissue>
    </source>
</reference>
<dbReference type="CDD" id="cd00190">
    <property type="entry name" value="Tryp_SPc"/>
    <property type="match status" value="1"/>
</dbReference>
<keyword evidence="6 9" id="KW-0720">Serine protease</keyword>
<evidence type="ECO:0000256" key="2">
    <source>
        <dbReference type="ARBA" id="ARBA00007664"/>
    </source>
</evidence>
<protein>
    <recommendedName>
        <fullName evidence="8">chymotrypsin</fullName>
        <ecNumber evidence="8">3.4.21.1</ecNumber>
    </recommendedName>
</protein>
<evidence type="ECO:0000256" key="5">
    <source>
        <dbReference type="ARBA" id="ARBA00022801"/>
    </source>
</evidence>
<sequence length="266" mass="29499">MFNEMRRPHCLVLLFIVACLFECAKCDEEHHRGKIVGGYPAREGEFPYQVSLRVKGRHFCGGSIINKRWILTAAHCLRGFNDSAITVVVGTTTLDEGGDAYQSSEIHGHQGYSSLFVKNDIGLIHVDQDIEFSDYVQPVSLPTEYFDKSDYPAVLSGWGTTSYPGKTPNDLQRITLTVIDQRECRNFSLMRITKKNLCTLNGKGEGACHGDSGGPLVADGVQIGVVSWGTPCAKGKPDVFTRVSSYIDWINETIGEHDDVDFEEDE</sequence>
<dbReference type="PRINTS" id="PR00722">
    <property type="entry name" value="CHYMOTRYPSIN"/>
</dbReference>
<keyword evidence="5 9" id="KW-0378">Hydrolase</keyword>
<dbReference type="InterPro" id="IPR009003">
    <property type="entry name" value="Peptidase_S1_PA"/>
</dbReference>
<dbReference type="PROSITE" id="PS51257">
    <property type="entry name" value="PROKAR_LIPOPROTEIN"/>
    <property type="match status" value="1"/>
</dbReference>
<dbReference type="GO" id="GO:0005576">
    <property type="term" value="C:extracellular region"/>
    <property type="evidence" value="ECO:0007669"/>
    <property type="project" value="UniProtKB-SubCell"/>
</dbReference>
<evidence type="ECO:0000256" key="1">
    <source>
        <dbReference type="ARBA" id="ARBA00004239"/>
    </source>
</evidence>
<dbReference type="OrthoDB" id="60866at2759"/>
<dbReference type="GO" id="GO:0004252">
    <property type="term" value="F:serine-type endopeptidase activity"/>
    <property type="evidence" value="ECO:0007669"/>
    <property type="project" value="UniProtKB-EC"/>
</dbReference>
<comment type="similarity">
    <text evidence="2">Belongs to the peptidase S1 family.</text>
</comment>
<dbReference type="SUPFAM" id="SSF50494">
    <property type="entry name" value="Trypsin-like serine proteases"/>
    <property type="match status" value="1"/>
</dbReference>
<gene>
    <name evidence="13" type="primary">LOC105262971</name>
</gene>
<evidence type="ECO:0000256" key="6">
    <source>
        <dbReference type="ARBA" id="ARBA00022825"/>
    </source>
</evidence>
<evidence type="ECO:0000313" key="12">
    <source>
        <dbReference type="Proteomes" id="UP000694866"/>
    </source>
</evidence>
<evidence type="ECO:0000313" key="13">
    <source>
        <dbReference type="RefSeq" id="XP_011297193.1"/>
    </source>
</evidence>
<evidence type="ECO:0000256" key="3">
    <source>
        <dbReference type="ARBA" id="ARBA00022525"/>
    </source>
</evidence>
<keyword evidence="3" id="KW-0964">Secreted</keyword>
<evidence type="ECO:0000256" key="8">
    <source>
        <dbReference type="ARBA" id="ARBA00044036"/>
    </source>
</evidence>
<name>A0A9R1SU45_9HYME</name>
<dbReference type="SMART" id="SM00020">
    <property type="entry name" value="Tryp_SPc"/>
    <property type="match status" value="1"/>
</dbReference>